<dbReference type="EMBL" id="JAALLH010000001">
    <property type="protein sequence ID" value="NIY63651.1"/>
    <property type="molecule type" value="Genomic_DNA"/>
</dbReference>
<gene>
    <name evidence="2" type="ORF">SMALB_1590</name>
</gene>
<reference evidence="2 3" key="1">
    <citation type="submission" date="2020-02" db="EMBL/GenBank/DDBJ databases">
        <title>Streptomyces malaysiensis DSM14702 (JHCC583434, PFL_A843) Genome sequencing and assembly.</title>
        <authorList>
            <person name="Samborskyy M."/>
        </authorList>
    </citation>
    <scope>NUCLEOTIDE SEQUENCE [LARGE SCALE GENOMIC DNA]</scope>
    <source>
        <strain evidence="2 3">DSM 14702</strain>
    </source>
</reference>
<dbReference type="RefSeq" id="WP_244453003.1">
    <property type="nucleotide sequence ID" value="NZ_JAALLH010000001.1"/>
</dbReference>
<organism evidence="2 3">
    <name type="scientific">Streptomyces malaysiensis</name>
    <dbReference type="NCBI Taxonomy" id="92644"/>
    <lineage>
        <taxon>Bacteria</taxon>
        <taxon>Bacillati</taxon>
        <taxon>Actinomycetota</taxon>
        <taxon>Actinomycetes</taxon>
        <taxon>Kitasatosporales</taxon>
        <taxon>Streptomycetaceae</taxon>
        <taxon>Streptomyces</taxon>
        <taxon>Streptomyces violaceusniger group</taxon>
    </lineage>
</organism>
<feature type="region of interest" description="Disordered" evidence="1">
    <location>
        <begin position="1"/>
        <end position="21"/>
    </location>
</feature>
<evidence type="ECO:0000256" key="1">
    <source>
        <dbReference type="SAM" id="MobiDB-lite"/>
    </source>
</evidence>
<name>A0A7X6AVZ3_STRMQ</name>
<evidence type="ECO:0000313" key="3">
    <source>
        <dbReference type="Proteomes" id="UP000536624"/>
    </source>
</evidence>
<sequence>MAAAMRGGHGDQESATTVPRTIDGVSGHSWYEASVRLWAVWHHVDLRPLVAAFRETVLSAERELGEGPLLGGLSGGV</sequence>
<protein>
    <submittedName>
        <fullName evidence="2">Uncharacterized protein</fullName>
    </submittedName>
</protein>
<comment type="caution">
    <text evidence="2">The sequence shown here is derived from an EMBL/GenBank/DDBJ whole genome shotgun (WGS) entry which is preliminary data.</text>
</comment>
<proteinExistence type="predicted"/>
<evidence type="ECO:0000313" key="2">
    <source>
        <dbReference type="EMBL" id="NIY63651.1"/>
    </source>
</evidence>
<accession>A0A7X6AVZ3</accession>
<dbReference type="AlphaFoldDB" id="A0A7X6AVZ3"/>
<dbReference type="Proteomes" id="UP000536624">
    <property type="component" value="Unassembled WGS sequence"/>
</dbReference>